<keyword evidence="3" id="KW-1185">Reference proteome</keyword>
<dbReference type="EMBL" id="JBFAQK010000009">
    <property type="protein sequence ID" value="MEV4681037.1"/>
    <property type="molecule type" value="Genomic_DNA"/>
</dbReference>
<accession>A0ABV3HRS3</accession>
<organism evidence="2 3">
    <name type="scientific">Streptomyces kurssanovii</name>
    <dbReference type="NCBI Taxonomy" id="67312"/>
    <lineage>
        <taxon>Bacteria</taxon>
        <taxon>Bacillati</taxon>
        <taxon>Actinomycetota</taxon>
        <taxon>Actinomycetes</taxon>
        <taxon>Kitasatosporales</taxon>
        <taxon>Streptomycetaceae</taxon>
        <taxon>Streptomyces</taxon>
    </lineage>
</organism>
<comment type="caution">
    <text evidence="2">The sequence shown here is derived from an EMBL/GenBank/DDBJ whole genome shotgun (WGS) entry which is preliminary data.</text>
</comment>
<sequence>MAPLLSRGVRHDDADRLSRLEVPAALPTTLGCDAVGVPAHYGIRLLARMRSTGCVFADGAWWWWIVPAGSDLDLIWPLPSHYARGARVPASGARLIRRPDGPSPYTPPIPLYLMTCQLTGTAPRWPVGVTGSARGWAERPRRSAGPPDDPPG</sequence>
<evidence type="ECO:0000256" key="1">
    <source>
        <dbReference type="SAM" id="MobiDB-lite"/>
    </source>
</evidence>
<dbReference type="Proteomes" id="UP001552521">
    <property type="component" value="Unassembled WGS sequence"/>
</dbReference>
<name>A0ABV3HRS3_9ACTN</name>
<evidence type="ECO:0000313" key="3">
    <source>
        <dbReference type="Proteomes" id="UP001552521"/>
    </source>
</evidence>
<gene>
    <name evidence="2" type="ORF">AB0K36_09705</name>
</gene>
<dbReference type="PROSITE" id="PS51257">
    <property type="entry name" value="PROKAR_LIPOPROTEIN"/>
    <property type="match status" value="1"/>
</dbReference>
<evidence type="ECO:0000313" key="2">
    <source>
        <dbReference type="EMBL" id="MEV4681037.1"/>
    </source>
</evidence>
<reference evidence="2 3" key="1">
    <citation type="submission" date="2024-06" db="EMBL/GenBank/DDBJ databases">
        <title>The Natural Products Discovery Center: Release of the First 8490 Sequenced Strains for Exploring Actinobacteria Biosynthetic Diversity.</title>
        <authorList>
            <person name="Kalkreuter E."/>
            <person name="Kautsar S.A."/>
            <person name="Yang D."/>
            <person name="Bader C.D."/>
            <person name="Teijaro C.N."/>
            <person name="Fluegel L."/>
            <person name="Davis C.M."/>
            <person name="Simpson J.R."/>
            <person name="Lauterbach L."/>
            <person name="Steele A.D."/>
            <person name="Gui C."/>
            <person name="Meng S."/>
            <person name="Li G."/>
            <person name="Viehrig K."/>
            <person name="Ye F."/>
            <person name="Su P."/>
            <person name="Kiefer A.F."/>
            <person name="Nichols A."/>
            <person name="Cepeda A.J."/>
            <person name="Yan W."/>
            <person name="Fan B."/>
            <person name="Jiang Y."/>
            <person name="Adhikari A."/>
            <person name="Zheng C.-J."/>
            <person name="Schuster L."/>
            <person name="Cowan T.M."/>
            <person name="Smanski M.J."/>
            <person name="Chevrette M.G."/>
            <person name="De Carvalho L.P.S."/>
            <person name="Shen B."/>
        </authorList>
    </citation>
    <scope>NUCLEOTIDE SEQUENCE [LARGE SCALE GENOMIC DNA]</scope>
    <source>
        <strain evidence="2 3">NPDC049344</strain>
    </source>
</reference>
<feature type="region of interest" description="Disordered" evidence="1">
    <location>
        <begin position="129"/>
        <end position="152"/>
    </location>
</feature>
<protein>
    <submittedName>
        <fullName evidence="2">Uncharacterized protein</fullName>
    </submittedName>
</protein>
<dbReference type="RefSeq" id="WP_364591085.1">
    <property type="nucleotide sequence ID" value="NZ_JBFAQK010000009.1"/>
</dbReference>
<proteinExistence type="predicted"/>